<accession>A0A1R1B2E7</accession>
<dbReference type="EMBL" id="MRTF01000004">
    <property type="protein sequence ID" value="OME92986.1"/>
    <property type="molecule type" value="Genomic_DNA"/>
</dbReference>
<gene>
    <name evidence="1" type="ORF">BK123_14055</name>
</gene>
<dbReference type="OrthoDB" id="2622779at2"/>
<comment type="caution">
    <text evidence="1">The sequence shown here is derived from an EMBL/GenBank/DDBJ whole genome shotgun (WGS) entry which is preliminary data.</text>
</comment>
<proteinExistence type="predicted"/>
<dbReference type="STRING" id="1401.BK123_14055"/>
<protein>
    <submittedName>
        <fullName evidence="1">Uncharacterized protein</fullName>
    </submittedName>
</protein>
<organism evidence="1 2">
    <name type="scientific">Paenibacillus lautus</name>
    <name type="common">Bacillus lautus</name>
    <dbReference type="NCBI Taxonomy" id="1401"/>
    <lineage>
        <taxon>Bacteria</taxon>
        <taxon>Bacillati</taxon>
        <taxon>Bacillota</taxon>
        <taxon>Bacilli</taxon>
        <taxon>Bacillales</taxon>
        <taxon>Paenibacillaceae</taxon>
        <taxon>Paenibacillus</taxon>
    </lineage>
</organism>
<reference evidence="1 2" key="1">
    <citation type="submission" date="2016-11" db="EMBL/GenBank/DDBJ databases">
        <title>Paenibacillus species isolates.</title>
        <authorList>
            <person name="Beno S.M."/>
        </authorList>
    </citation>
    <scope>NUCLEOTIDE SEQUENCE [LARGE SCALE GENOMIC DNA]</scope>
    <source>
        <strain evidence="1 2">FSL F4-0100</strain>
    </source>
</reference>
<dbReference type="AlphaFoldDB" id="A0A1R1B2E7"/>
<evidence type="ECO:0000313" key="1">
    <source>
        <dbReference type="EMBL" id="OME92986.1"/>
    </source>
</evidence>
<evidence type="ECO:0000313" key="2">
    <source>
        <dbReference type="Proteomes" id="UP000187074"/>
    </source>
</evidence>
<dbReference type="Proteomes" id="UP000187074">
    <property type="component" value="Unassembled WGS sequence"/>
</dbReference>
<name>A0A1R1B2E7_PAELA</name>
<sequence length="175" mass="19204">MSNIQNMSMRLNQLSSELTTAAQNGGMNEVGMIVSQLSQIQAELQSAQAAVSPETSAAVRQELVNCRMVLHGMMNTVQDIRTATAEQYRQVLGENKTAFEQMDETAQQSEYAEAYQHRQLFQQMDQVSQQLHQLDGSMLDAGYQMERGQVTGDSLNGAVSIEGLTSGTDETGSMM</sequence>
<dbReference type="RefSeq" id="WP_076323009.1">
    <property type="nucleotide sequence ID" value="NZ_MRTF01000004.1"/>
</dbReference>